<dbReference type="InterPro" id="IPR037185">
    <property type="entry name" value="EmrE-like"/>
</dbReference>
<feature type="transmembrane region" description="Helical" evidence="1">
    <location>
        <begin position="241"/>
        <end position="260"/>
    </location>
</feature>
<feature type="transmembrane region" description="Helical" evidence="1">
    <location>
        <begin position="6"/>
        <end position="22"/>
    </location>
</feature>
<feature type="transmembrane region" description="Helical" evidence="1">
    <location>
        <begin position="34"/>
        <end position="54"/>
    </location>
</feature>
<comment type="caution">
    <text evidence="2">The sequence shown here is derived from an EMBL/GenBank/DDBJ whole genome shotgun (WGS) entry which is preliminary data.</text>
</comment>
<feature type="transmembrane region" description="Helical" evidence="1">
    <location>
        <begin position="272"/>
        <end position="288"/>
    </location>
</feature>
<reference evidence="2" key="2">
    <citation type="submission" date="2021-04" db="EMBL/GenBank/DDBJ databases">
        <authorList>
            <person name="Gilroy R."/>
        </authorList>
    </citation>
    <scope>NUCLEOTIDE SEQUENCE</scope>
    <source>
        <strain evidence="2">378</strain>
    </source>
</reference>
<proteinExistence type="predicted"/>
<dbReference type="AlphaFoldDB" id="A0A948TF90"/>
<feature type="transmembrane region" description="Helical" evidence="1">
    <location>
        <begin position="144"/>
        <end position="168"/>
    </location>
</feature>
<dbReference type="SUPFAM" id="SSF103481">
    <property type="entry name" value="Multidrug resistance efflux transporter EmrE"/>
    <property type="match status" value="1"/>
</dbReference>
<feature type="transmembrane region" description="Helical" evidence="1">
    <location>
        <begin position="120"/>
        <end position="137"/>
    </location>
</feature>
<gene>
    <name evidence="2" type="ORF">H9847_03005</name>
</gene>
<evidence type="ECO:0000313" key="2">
    <source>
        <dbReference type="EMBL" id="MBU3843829.1"/>
    </source>
</evidence>
<organism evidence="2 3">
    <name type="scientific">Candidatus Anaerobiospirillum pullicola</name>
    <dbReference type="NCBI Taxonomy" id="2838451"/>
    <lineage>
        <taxon>Bacteria</taxon>
        <taxon>Pseudomonadati</taxon>
        <taxon>Pseudomonadota</taxon>
        <taxon>Gammaproteobacteria</taxon>
        <taxon>Aeromonadales</taxon>
        <taxon>Succinivibrionaceae</taxon>
        <taxon>Anaerobiospirillum</taxon>
    </lineage>
</organism>
<dbReference type="Proteomes" id="UP000733611">
    <property type="component" value="Unassembled WGS sequence"/>
</dbReference>
<feature type="transmembrane region" description="Helical" evidence="1">
    <location>
        <begin position="98"/>
        <end position="114"/>
    </location>
</feature>
<keyword evidence="1" id="KW-0812">Transmembrane</keyword>
<feature type="transmembrane region" description="Helical" evidence="1">
    <location>
        <begin position="66"/>
        <end position="86"/>
    </location>
</feature>
<sequence length="289" mass="31731">MLTGIIAISLGTILQALTYCLVKESGRSGQMSTLRILMCAHLIMGITSSIPFIYFKVWNLLTVEVVLYAAAVNITYLLAQFFMFSAITRSDPSISSPYLILKLPLVALLSIIIFGEHLTLIQAFALFGIVILSLIYSKAVKINFGVLLLVLSSALCFALCDVFVMYTARALDVTSAVWRSVFTVVSCDVQYLLFAPVLLFMRDRPHLKQFASVLPLSISWQSGVTFTIIGFNIAGVISSNIVLSMRALVAVALTAMFFRWQLSGEGRFKTKSAAALGMCACVAFYYNFA</sequence>
<keyword evidence="1" id="KW-1133">Transmembrane helix</keyword>
<feature type="transmembrane region" description="Helical" evidence="1">
    <location>
        <begin position="180"/>
        <end position="201"/>
    </location>
</feature>
<evidence type="ECO:0000256" key="1">
    <source>
        <dbReference type="SAM" id="Phobius"/>
    </source>
</evidence>
<keyword evidence="1" id="KW-0472">Membrane</keyword>
<evidence type="ECO:0008006" key="4">
    <source>
        <dbReference type="Google" id="ProtNLM"/>
    </source>
</evidence>
<dbReference type="EMBL" id="JAHLFE010000057">
    <property type="protein sequence ID" value="MBU3843829.1"/>
    <property type="molecule type" value="Genomic_DNA"/>
</dbReference>
<accession>A0A948TF90</accession>
<reference evidence="2" key="1">
    <citation type="journal article" date="2021" name="PeerJ">
        <title>Extensive microbial diversity within the chicken gut microbiome revealed by metagenomics and culture.</title>
        <authorList>
            <person name="Gilroy R."/>
            <person name="Ravi A."/>
            <person name="Getino M."/>
            <person name="Pursley I."/>
            <person name="Horton D.L."/>
            <person name="Alikhan N.F."/>
            <person name="Baker D."/>
            <person name="Gharbi K."/>
            <person name="Hall N."/>
            <person name="Watson M."/>
            <person name="Adriaenssens E.M."/>
            <person name="Foster-Nyarko E."/>
            <person name="Jarju S."/>
            <person name="Secka A."/>
            <person name="Antonio M."/>
            <person name="Oren A."/>
            <person name="Chaudhuri R.R."/>
            <person name="La Ragione R."/>
            <person name="Hildebrand F."/>
            <person name="Pallen M.J."/>
        </authorList>
    </citation>
    <scope>NUCLEOTIDE SEQUENCE</scope>
    <source>
        <strain evidence="2">378</strain>
    </source>
</reference>
<protein>
    <recommendedName>
        <fullName evidence="4">EamA domain-containing protein</fullName>
    </recommendedName>
</protein>
<name>A0A948TF90_9GAMM</name>
<evidence type="ECO:0000313" key="3">
    <source>
        <dbReference type="Proteomes" id="UP000733611"/>
    </source>
</evidence>